<dbReference type="OrthoDB" id="10254258at2759"/>
<dbReference type="SMART" id="SM00471">
    <property type="entry name" value="HDc"/>
    <property type="match status" value="1"/>
</dbReference>
<keyword evidence="10" id="KW-0378">Hydrolase</keyword>
<comment type="subunit">
    <text evidence="6">Homodimer.</text>
</comment>
<dbReference type="AlphaFoldDB" id="A0A811LR99"/>
<dbReference type="PANTHER" id="PTHR11845:SF13">
    <property type="entry name" value="5'-DEOXYNUCLEOTIDASE HDDC2"/>
    <property type="match status" value="1"/>
</dbReference>
<comment type="similarity">
    <text evidence="5">Belongs to the HDDC2 family.</text>
</comment>
<comment type="caution">
    <text evidence="13">The sequence shown here is derived from an EMBL/GenBank/DDBJ whole genome shotgun (WGS) entry which is preliminary data.</text>
</comment>
<dbReference type="SUPFAM" id="SSF109604">
    <property type="entry name" value="HD-domain/PDEase-like"/>
    <property type="match status" value="1"/>
</dbReference>
<evidence type="ECO:0000256" key="3">
    <source>
        <dbReference type="ARBA" id="ARBA00001941"/>
    </source>
</evidence>
<evidence type="ECO:0000256" key="5">
    <source>
        <dbReference type="ARBA" id="ARBA00009999"/>
    </source>
</evidence>
<comment type="function">
    <text evidence="4">Catalyzes the dephosphorylation of the nucleoside 5'-monophosphates deoxyadenosine monophosphate (dAMP), deoxycytidine monophosphate (dCMP), deoxyguanosine monophosphate (dGMP) and deoxythymidine monophosphate (dTMP).</text>
</comment>
<dbReference type="Proteomes" id="UP000783686">
    <property type="component" value="Unassembled WGS sequence"/>
</dbReference>
<gene>
    <name evidence="13" type="ORF">BOKJ2_LOCUS13443</name>
</gene>
<dbReference type="GO" id="GO:0005737">
    <property type="term" value="C:cytoplasm"/>
    <property type="evidence" value="ECO:0007669"/>
    <property type="project" value="TreeGrafter"/>
</dbReference>
<evidence type="ECO:0000256" key="10">
    <source>
        <dbReference type="ARBA" id="ARBA00022801"/>
    </source>
</evidence>
<evidence type="ECO:0000256" key="2">
    <source>
        <dbReference type="ARBA" id="ARBA00001936"/>
    </source>
</evidence>
<feature type="domain" description="HD/PDEase" evidence="12">
    <location>
        <begin position="31"/>
        <end position="145"/>
    </location>
</feature>
<evidence type="ECO:0000313" key="13">
    <source>
        <dbReference type="EMBL" id="CAD5229384.1"/>
    </source>
</evidence>
<evidence type="ECO:0000256" key="7">
    <source>
        <dbReference type="ARBA" id="ARBA00012964"/>
    </source>
</evidence>
<evidence type="ECO:0000256" key="11">
    <source>
        <dbReference type="ARBA" id="ARBA00032735"/>
    </source>
</evidence>
<keyword evidence="9" id="KW-0479">Metal-binding</keyword>
<sequence>MAHVDIFSLLQVIDNLKHLKRTGWVHHKVPEPETVASHMYRMAVLAMTLDSKEVDVVKCVKMTLVHDIGEAIVGDITPKCGVSDKEKFKLEEEAVKTIASYVPSMKEEWYNLWMEYEKAETKEAKTVKQLDKFDMVAQALSYEQKYNLDLSDFFRSTEGIFTSEPFISWDREVRQKRKSS</sequence>
<dbReference type="Proteomes" id="UP000614601">
    <property type="component" value="Unassembled WGS sequence"/>
</dbReference>
<evidence type="ECO:0000259" key="12">
    <source>
        <dbReference type="SMART" id="SM00471"/>
    </source>
</evidence>
<comment type="catalytic activity">
    <reaction evidence="1">
        <text>a 2'-deoxyribonucleoside 5'-phosphate + H2O = a 2'-deoxyribonucleoside + phosphate</text>
        <dbReference type="Rhea" id="RHEA:36167"/>
        <dbReference type="ChEBI" id="CHEBI:15377"/>
        <dbReference type="ChEBI" id="CHEBI:18274"/>
        <dbReference type="ChEBI" id="CHEBI:43474"/>
        <dbReference type="ChEBI" id="CHEBI:65317"/>
        <dbReference type="EC" id="3.1.3.89"/>
    </reaction>
</comment>
<organism evidence="13 14">
    <name type="scientific">Bursaphelenchus okinawaensis</name>
    <dbReference type="NCBI Taxonomy" id="465554"/>
    <lineage>
        <taxon>Eukaryota</taxon>
        <taxon>Metazoa</taxon>
        <taxon>Ecdysozoa</taxon>
        <taxon>Nematoda</taxon>
        <taxon>Chromadorea</taxon>
        <taxon>Rhabditida</taxon>
        <taxon>Tylenchina</taxon>
        <taxon>Tylenchomorpha</taxon>
        <taxon>Aphelenchoidea</taxon>
        <taxon>Aphelenchoididae</taxon>
        <taxon>Bursaphelenchus</taxon>
    </lineage>
</organism>
<evidence type="ECO:0000256" key="6">
    <source>
        <dbReference type="ARBA" id="ARBA00011738"/>
    </source>
</evidence>
<evidence type="ECO:0000256" key="1">
    <source>
        <dbReference type="ARBA" id="ARBA00001638"/>
    </source>
</evidence>
<dbReference type="Gene3D" id="1.10.3210.10">
    <property type="entry name" value="Hypothetical protein af1432"/>
    <property type="match status" value="1"/>
</dbReference>
<dbReference type="InterPro" id="IPR039356">
    <property type="entry name" value="YfbR/HDDC2"/>
</dbReference>
<evidence type="ECO:0000313" key="14">
    <source>
        <dbReference type="Proteomes" id="UP000614601"/>
    </source>
</evidence>
<dbReference type="GO" id="GO:0046872">
    <property type="term" value="F:metal ion binding"/>
    <property type="evidence" value="ECO:0007669"/>
    <property type="project" value="UniProtKB-KW"/>
</dbReference>
<dbReference type="EC" id="3.1.3.89" evidence="7"/>
<dbReference type="InterPro" id="IPR003607">
    <property type="entry name" value="HD/PDEase_dom"/>
</dbReference>
<comment type="cofactor">
    <cofactor evidence="3">
        <name>Co(2+)</name>
        <dbReference type="ChEBI" id="CHEBI:48828"/>
    </cofactor>
</comment>
<protein>
    <recommendedName>
        <fullName evidence="8">5'-deoxynucleotidase HDDC2</fullName>
        <ecNumber evidence="7">3.1.3.89</ecNumber>
    </recommendedName>
    <alternativeName>
        <fullName evidence="11">HD domain-containing protein 2</fullName>
    </alternativeName>
</protein>
<accession>A0A811LR99</accession>
<name>A0A811LR99_9BILA</name>
<evidence type="ECO:0000256" key="8">
    <source>
        <dbReference type="ARBA" id="ARBA00015933"/>
    </source>
</evidence>
<dbReference type="Pfam" id="PF13023">
    <property type="entry name" value="HD_3"/>
    <property type="match status" value="1"/>
</dbReference>
<dbReference type="FunFam" id="1.10.3210.10:FF:000035">
    <property type="entry name" value="HD family hydrolase"/>
    <property type="match status" value="1"/>
</dbReference>
<evidence type="ECO:0000256" key="9">
    <source>
        <dbReference type="ARBA" id="ARBA00022723"/>
    </source>
</evidence>
<dbReference type="InterPro" id="IPR006674">
    <property type="entry name" value="HD_domain"/>
</dbReference>
<dbReference type="EMBL" id="CAJFCW020000006">
    <property type="protein sequence ID" value="CAG9126545.1"/>
    <property type="molecule type" value="Genomic_DNA"/>
</dbReference>
<dbReference type="PANTHER" id="PTHR11845">
    <property type="entry name" value="5'-DEOXYNUCLEOTIDASE HDDC2"/>
    <property type="match status" value="1"/>
</dbReference>
<reference evidence="13" key="1">
    <citation type="submission" date="2020-09" db="EMBL/GenBank/DDBJ databases">
        <authorList>
            <person name="Kikuchi T."/>
        </authorList>
    </citation>
    <scope>NUCLEOTIDE SEQUENCE</scope>
    <source>
        <strain evidence="13">SH1</strain>
    </source>
</reference>
<comment type="cofactor">
    <cofactor evidence="2">
        <name>Mn(2+)</name>
        <dbReference type="ChEBI" id="CHEBI:29035"/>
    </cofactor>
</comment>
<proteinExistence type="inferred from homology"/>
<dbReference type="GO" id="GO:0002953">
    <property type="term" value="F:5'-deoxynucleotidase activity"/>
    <property type="evidence" value="ECO:0007669"/>
    <property type="project" value="UniProtKB-EC"/>
</dbReference>
<evidence type="ECO:0000256" key="4">
    <source>
        <dbReference type="ARBA" id="ARBA00004074"/>
    </source>
</evidence>
<dbReference type="EMBL" id="CAJFDH010000006">
    <property type="protein sequence ID" value="CAD5229384.1"/>
    <property type="molecule type" value="Genomic_DNA"/>
</dbReference>
<keyword evidence="14" id="KW-1185">Reference proteome</keyword>